<dbReference type="SUPFAM" id="SSF102114">
    <property type="entry name" value="Radical SAM enzymes"/>
    <property type="match status" value="1"/>
</dbReference>
<dbReference type="PANTHER" id="PTHR43409:SF17">
    <property type="entry name" value="METHYLTHIOTRANSFERASE MJ0865-RELATED"/>
    <property type="match status" value="1"/>
</dbReference>
<keyword evidence="2" id="KW-0004">4Fe-4S</keyword>
<dbReference type="AlphaFoldDB" id="A0A7V4WLB6"/>
<feature type="domain" description="B12-binding" evidence="7">
    <location>
        <begin position="1"/>
        <end position="129"/>
    </location>
</feature>
<dbReference type="SFLD" id="SFLDS00029">
    <property type="entry name" value="Radical_SAM"/>
    <property type="match status" value="1"/>
</dbReference>
<evidence type="ECO:0000256" key="1">
    <source>
        <dbReference type="ARBA" id="ARBA00001966"/>
    </source>
</evidence>
<comment type="caution">
    <text evidence="9">The sequence shown here is derived from an EMBL/GenBank/DDBJ whole genome shotgun (WGS) entry which is preliminary data.</text>
</comment>
<dbReference type="CDD" id="cd01335">
    <property type="entry name" value="Radical_SAM"/>
    <property type="match status" value="1"/>
</dbReference>
<dbReference type="PANTHER" id="PTHR43409">
    <property type="entry name" value="ANAEROBIC MAGNESIUM-PROTOPORPHYRIN IX MONOMETHYL ESTER CYCLASE-RELATED"/>
    <property type="match status" value="1"/>
</dbReference>
<dbReference type="NCBIfam" id="TIGR04013">
    <property type="entry name" value="B12_SAM_MJ_1487"/>
    <property type="match status" value="1"/>
</dbReference>
<keyword evidence="5" id="KW-0408">Iron</keyword>
<dbReference type="InterPro" id="IPR023404">
    <property type="entry name" value="rSAM_horseshoe"/>
</dbReference>
<evidence type="ECO:0000256" key="6">
    <source>
        <dbReference type="ARBA" id="ARBA00023014"/>
    </source>
</evidence>
<dbReference type="PROSITE" id="PS51332">
    <property type="entry name" value="B12_BINDING"/>
    <property type="match status" value="1"/>
</dbReference>
<feature type="domain" description="Radical SAM core" evidence="8">
    <location>
        <begin position="149"/>
        <end position="401"/>
    </location>
</feature>
<proteinExistence type="predicted"/>
<dbReference type="GO" id="GO:0031419">
    <property type="term" value="F:cobalamin binding"/>
    <property type="evidence" value="ECO:0007669"/>
    <property type="project" value="InterPro"/>
</dbReference>
<dbReference type="GO" id="GO:0046872">
    <property type="term" value="F:metal ion binding"/>
    <property type="evidence" value="ECO:0007669"/>
    <property type="project" value="UniProtKB-KW"/>
</dbReference>
<dbReference type="InterPro" id="IPR023980">
    <property type="entry name" value="CHP04013_B12-bd/rSAM"/>
</dbReference>
<organism evidence="9">
    <name type="scientific">Candidatus Caldatribacterium saccharofermentans</name>
    <dbReference type="NCBI Taxonomy" id="1454753"/>
    <lineage>
        <taxon>Bacteria</taxon>
        <taxon>Pseudomonadati</taxon>
        <taxon>Atribacterota</taxon>
        <taxon>Atribacteria</taxon>
        <taxon>Atribacterales</taxon>
        <taxon>Candidatus Caldatribacteriaceae</taxon>
        <taxon>Candidatus Caldatribacterium</taxon>
    </lineage>
</organism>
<evidence type="ECO:0000256" key="3">
    <source>
        <dbReference type="ARBA" id="ARBA00022691"/>
    </source>
</evidence>
<evidence type="ECO:0000256" key="2">
    <source>
        <dbReference type="ARBA" id="ARBA00022485"/>
    </source>
</evidence>
<comment type="cofactor">
    <cofactor evidence="1">
        <name>[4Fe-4S] cluster</name>
        <dbReference type="ChEBI" id="CHEBI:49883"/>
    </cofactor>
</comment>
<dbReference type="GO" id="GO:0003824">
    <property type="term" value="F:catalytic activity"/>
    <property type="evidence" value="ECO:0007669"/>
    <property type="project" value="InterPro"/>
</dbReference>
<dbReference type="InterPro" id="IPR006638">
    <property type="entry name" value="Elp3/MiaA/NifB-like_rSAM"/>
</dbReference>
<evidence type="ECO:0000313" key="9">
    <source>
        <dbReference type="EMBL" id="HGY40026.1"/>
    </source>
</evidence>
<dbReference type="InterPro" id="IPR007197">
    <property type="entry name" value="rSAM"/>
</dbReference>
<dbReference type="EMBL" id="DTIY01000076">
    <property type="protein sequence ID" value="HGY40026.1"/>
    <property type="molecule type" value="Genomic_DNA"/>
</dbReference>
<dbReference type="SMART" id="SM00729">
    <property type="entry name" value="Elp3"/>
    <property type="match status" value="1"/>
</dbReference>
<accession>A0A7V4WLB6</accession>
<dbReference type="Gene3D" id="3.80.30.20">
    <property type="entry name" value="tm_1862 like domain"/>
    <property type="match status" value="1"/>
</dbReference>
<evidence type="ECO:0000259" key="7">
    <source>
        <dbReference type="PROSITE" id="PS51332"/>
    </source>
</evidence>
<dbReference type="PROSITE" id="PS01278">
    <property type="entry name" value="MTTASE_RADICAL"/>
    <property type="match status" value="1"/>
</dbReference>
<dbReference type="Pfam" id="PF04055">
    <property type="entry name" value="Radical_SAM"/>
    <property type="match status" value="1"/>
</dbReference>
<dbReference type="SFLD" id="SFLDG01082">
    <property type="entry name" value="B12-binding_domain_containing"/>
    <property type="match status" value="1"/>
</dbReference>
<dbReference type="InterPro" id="IPR006158">
    <property type="entry name" value="Cobalamin-bd"/>
</dbReference>
<dbReference type="PROSITE" id="PS51918">
    <property type="entry name" value="RADICAL_SAM"/>
    <property type="match status" value="1"/>
</dbReference>
<sequence>MIGKTLLFLYSPKNKLSINALLGALSSSPLWSRVRVVLCTTEEEILAFALRQSGVSLLVLSSMTPEKDRRQRLLQDFLRYPDVFTCCGGPHATALPQDFAPWSTFLVQGEGEVAFLTIVQAFLEGTLPSSPQTMRGERVHLDCFPSFPYHLGFLGPIEISRGCPFGCAFCQTPLIFGRTMRHRSLESVLEHVRGMMRHRERIDLRFVTPNAFAYGSPDGRRPNIKALENLLGGLRKLLGRKGRMFFGSFPSEVRPEFVSEETLHLVRQYADNRSIVIGAQSGSQRLLNLMGRGHTLEDVLSACETSIRLGFQVYVDFIFGCPEETEEDLRATAEFIEKLVRLGAIVHAHTFLPLPGTPWGGKTGTPIPRWMRQFLGKLAQEGKLRGQWQTQERMAREFRLSEGR</sequence>
<dbReference type="Gene3D" id="3.40.50.280">
    <property type="entry name" value="Cobalamin-binding domain"/>
    <property type="match status" value="1"/>
</dbReference>
<keyword evidence="3" id="KW-0949">S-adenosyl-L-methionine</keyword>
<dbReference type="GO" id="GO:0051539">
    <property type="term" value="F:4 iron, 4 sulfur cluster binding"/>
    <property type="evidence" value="ECO:0007669"/>
    <property type="project" value="UniProtKB-KW"/>
</dbReference>
<dbReference type="InterPro" id="IPR020612">
    <property type="entry name" value="Methylthiotransferase_CS"/>
</dbReference>
<dbReference type="RefSeq" id="WP_038304320.1">
    <property type="nucleotide sequence ID" value="NZ_CP187957.1"/>
</dbReference>
<dbReference type="InterPro" id="IPR058240">
    <property type="entry name" value="rSAM_sf"/>
</dbReference>
<protein>
    <submittedName>
        <fullName evidence="9">TIGR04013 family B12-binding domain/radical SAM domain-containing protein</fullName>
    </submittedName>
</protein>
<evidence type="ECO:0000256" key="4">
    <source>
        <dbReference type="ARBA" id="ARBA00022723"/>
    </source>
</evidence>
<keyword evidence="6" id="KW-0411">Iron-sulfur</keyword>
<reference evidence="9" key="1">
    <citation type="journal article" date="2020" name="mSystems">
        <title>Genome- and Community-Level Interaction Insights into Carbon Utilization and Element Cycling Functions of Hydrothermarchaeota in Hydrothermal Sediment.</title>
        <authorList>
            <person name="Zhou Z."/>
            <person name="Liu Y."/>
            <person name="Xu W."/>
            <person name="Pan J."/>
            <person name="Luo Z.H."/>
            <person name="Li M."/>
        </authorList>
    </citation>
    <scope>NUCLEOTIDE SEQUENCE [LARGE SCALE GENOMIC DNA]</scope>
    <source>
        <strain evidence="9">SpSt-82</strain>
    </source>
</reference>
<gene>
    <name evidence="9" type="ORF">ENW11_09515</name>
</gene>
<evidence type="ECO:0000256" key="5">
    <source>
        <dbReference type="ARBA" id="ARBA00023004"/>
    </source>
</evidence>
<dbReference type="InterPro" id="IPR051198">
    <property type="entry name" value="BchE-like"/>
</dbReference>
<keyword evidence="4" id="KW-0479">Metal-binding</keyword>
<name>A0A7V4WLB6_9BACT</name>
<evidence type="ECO:0000259" key="8">
    <source>
        <dbReference type="PROSITE" id="PS51918"/>
    </source>
</evidence>